<keyword evidence="1" id="KW-0472">Membrane</keyword>
<dbReference type="eggNOG" id="ENOG502ZZD2">
    <property type="taxonomic scope" value="Bacteria"/>
</dbReference>
<protein>
    <submittedName>
        <fullName evidence="3">Membrane protein</fullName>
    </submittedName>
</protein>
<organism evidence="3 4">
    <name type="scientific">Caballeronia grimmiae</name>
    <dbReference type="NCBI Taxonomy" id="1071679"/>
    <lineage>
        <taxon>Bacteria</taxon>
        <taxon>Pseudomonadati</taxon>
        <taxon>Pseudomonadota</taxon>
        <taxon>Betaproteobacteria</taxon>
        <taxon>Burkholderiales</taxon>
        <taxon>Burkholderiaceae</taxon>
        <taxon>Caballeronia</taxon>
    </lineage>
</organism>
<evidence type="ECO:0000313" key="5">
    <source>
        <dbReference type="Proteomes" id="UP000597138"/>
    </source>
</evidence>
<reference evidence="2" key="1">
    <citation type="journal article" date="2014" name="Int. J. Syst. Evol. Microbiol.">
        <title>Complete genome of a new Firmicutes species belonging to the dominant human colonic microbiota ('Ruminococcus bicirculans') reveals two chromosomes and a selective capacity to utilize plant glucans.</title>
        <authorList>
            <consortium name="NISC Comparative Sequencing Program"/>
            <person name="Wegmann U."/>
            <person name="Louis P."/>
            <person name="Goesmann A."/>
            <person name="Henrissat B."/>
            <person name="Duncan S.H."/>
            <person name="Flint H.J."/>
        </authorList>
    </citation>
    <scope>NUCLEOTIDE SEQUENCE</scope>
    <source>
        <strain evidence="2">CGMCC 1.11013</strain>
    </source>
</reference>
<dbReference type="EMBL" id="BMEG01000006">
    <property type="protein sequence ID" value="GGD78788.1"/>
    <property type="molecule type" value="Genomic_DNA"/>
</dbReference>
<proteinExistence type="predicted"/>
<dbReference type="AlphaFoldDB" id="A0A069NVE3"/>
<accession>A0A069NVE3</accession>
<dbReference type="STRING" id="1071679.BG57_11940"/>
<sequence length="189" mass="22071">MEKFTHVRIVMGMIVSLGLTHMLKGLSSTIQHPTRTNVYAIHLAWVASLILNILQFWWWEFSLREIPVWTFGIYLYLILYAFIIYLMCAMLFPDSIREYQDYREYFLSRRRWFFGLLLTECVIDIGDSLIKGEIHVASLGDVYWIRTALVAIGCLFAIRTRNQVYHASFVSMNLVTQVLLVANMSWASA</sequence>
<feature type="transmembrane region" description="Helical" evidence="1">
    <location>
        <begin position="38"/>
        <end position="59"/>
    </location>
</feature>
<dbReference type="Proteomes" id="UP000027439">
    <property type="component" value="Unassembled WGS sequence"/>
</dbReference>
<evidence type="ECO:0000313" key="4">
    <source>
        <dbReference type="Proteomes" id="UP000027439"/>
    </source>
</evidence>
<gene>
    <name evidence="3" type="ORF">BG57_11940</name>
    <name evidence="2" type="ORF">GCM10010985_36560</name>
</gene>
<dbReference type="EMBL" id="JFHE01000020">
    <property type="protein sequence ID" value="KDR32157.1"/>
    <property type="molecule type" value="Genomic_DNA"/>
</dbReference>
<comment type="caution">
    <text evidence="3">The sequence shown here is derived from an EMBL/GenBank/DDBJ whole genome shotgun (WGS) entry which is preliminary data.</text>
</comment>
<dbReference type="Proteomes" id="UP000597138">
    <property type="component" value="Unassembled WGS sequence"/>
</dbReference>
<evidence type="ECO:0000313" key="2">
    <source>
        <dbReference type="EMBL" id="GGD78788.1"/>
    </source>
</evidence>
<name>A0A069NVE3_9BURK</name>
<dbReference type="RefSeq" id="WP_035967359.1">
    <property type="nucleotide sequence ID" value="NZ_BMEG01000006.1"/>
</dbReference>
<feature type="transmembrane region" description="Helical" evidence="1">
    <location>
        <begin position="165"/>
        <end position="186"/>
    </location>
</feature>
<reference evidence="5" key="3">
    <citation type="journal article" date="2019" name="Int. J. Syst. Evol. Microbiol.">
        <title>The Global Catalogue of Microorganisms (GCM) 10K type strain sequencing project: providing services to taxonomists for standard genome sequencing and annotation.</title>
        <authorList>
            <consortium name="The Broad Institute Genomics Platform"/>
            <consortium name="The Broad Institute Genome Sequencing Center for Infectious Disease"/>
            <person name="Wu L."/>
            <person name="Ma J."/>
        </authorList>
    </citation>
    <scope>NUCLEOTIDE SEQUENCE [LARGE SCALE GENOMIC DNA]</scope>
    <source>
        <strain evidence="5">CGMCC 1.11013</strain>
    </source>
</reference>
<reference evidence="3 4" key="2">
    <citation type="submission" date="2014-03" db="EMBL/GenBank/DDBJ databases">
        <title>Draft Genome Sequences of Four Burkholderia Strains.</title>
        <authorList>
            <person name="Liu X.Y."/>
            <person name="Li C.X."/>
            <person name="Xu J.H."/>
        </authorList>
    </citation>
    <scope>NUCLEOTIDE SEQUENCE [LARGE SCALE GENOMIC DNA]</scope>
    <source>
        <strain evidence="3 4">R27</strain>
    </source>
</reference>
<feature type="transmembrane region" description="Helical" evidence="1">
    <location>
        <begin position="112"/>
        <end position="130"/>
    </location>
</feature>
<feature type="transmembrane region" description="Helical" evidence="1">
    <location>
        <begin position="142"/>
        <end position="158"/>
    </location>
</feature>
<evidence type="ECO:0000313" key="3">
    <source>
        <dbReference type="EMBL" id="KDR32157.1"/>
    </source>
</evidence>
<feature type="transmembrane region" description="Helical" evidence="1">
    <location>
        <begin position="71"/>
        <end position="92"/>
    </location>
</feature>
<keyword evidence="5" id="KW-1185">Reference proteome</keyword>
<feature type="transmembrane region" description="Helical" evidence="1">
    <location>
        <begin position="6"/>
        <end position="26"/>
    </location>
</feature>
<evidence type="ECO:0000256" key="1">
    <source>
        <dbReference type="SAM" id="Phobius"/>
    </source>
</evidence>
<keyword evidence="1" id="KW-1133">Transmembrane helix</keyword>
<keyword evidence="1" id="KW-0812">Transmembrane</keyword>
<reference evidence="2" key="4">
    <citation type="submission" date="2024-05" db="EMBL/GenBank/DDBJ databases">
        <authorList>
            <person name="Sun Q."/>
            <person name="Zhou Y."/>
        </authorList>
    </citation>
    <scope>NUCLEOTIDE SEQUENCE</scope>
    <source>
        <strain evidence="2">CGMCC 1.11013</strain>
    </source>
</reference>